<keyword evidence="3" id="KW-0560">Oxidoreductase</keyword>
<dbReference type="PANTHER" id="PTHR42847:SF4">
    <property type="entry name" value="ALKANESULFONATE MONOOXYGENASE-RELATED"/>
    <property type="match status" value="1"/>
</dbReference>
<dbReference type="AlphaFoldDB" id="A0A9X2D5Q4"/>
<keyword evidence="2" id="KW-0288">FMN</keyword>
<feature type="domain" description="Luciferase-like" evidence="5">
    <location>
        <begin position="12"/>
        <end position="257"/>
    </location>
</feature>
<evidence type="ECO:0000256" key="2">
    <source>
        <dbReference type="ARBA" id="ARBA00022643"/>
    </source>
</evidence>
<dbReference type="Gene3D" id="3.20.20.30">
    <property type="entry name" value="Luciferase-like domain"/>
    <property type="match status" value="1"/>
</dbReference>
<evidence type="ECO:0000256" key="3">
    <source>
        <dbReference type="ARBA" id="ARBA00023002"/>
    </source>
</evidence>
<dbReference type="RefSeq" id="WP_250826360.1">
    <property type="nucleotide sequence ID" value="NZ_JAMOIL010000003.1"/>
</dbReference>
<dbReference type="PANTHER" id="PTHR42847">
    <property type="entry name" value="ALKANESULFONATE MONOOXYGENASE"/>
    <property type="match status" value="1"/>
</dbReference>
<dbReference type="Pfam" id="PF00296">
    <property type="entry name" value="Bac_luciferase"/>
    <property type="match status" value="1"/>
</dbReference>
<evidence type="ECO:0000256" key="4">
    <source>
        <dbReference type="ARBA" id="ARBA00023033"/>
    </source>
</evidence>
<sequence>MTGEKTDLRIFTEPQQGATYDDLLAVAREAEELGYGAFFRSDHYLTMGGDGLPGPTDAWTTLAGLARETRSIRLGTLVTSATFRHPGPLAVQVAQVDQMSGGRVDLGLGSGWFEAEHRAYGIPFPSLKERFEKLGEQLELITGLWATEGGYSFDGTHYQVTDSPGLPKPVNRSGRAGGVPVLVGGSGKRKTPALAARFADEFNTPFAAFEDALVQNDRVRAACEAIDRDPASMTLSAALVLCVGEDEAEVARRAAAIGREVPELRENGLAGTPEEVVEKIARYTEAGHSRLYLQVLDLADLDHLRLVAEQVMPHV</sequence>
<dbReference type="NCBIfam" id="TIGR03560">
    <property type="entry name" value="F420_Rv1855c"/>
    <property type="match status" value="1"/>
</dbReference>
<dbReference type="Proteomes" id="UP001139485">
    <property type="component" value="Unassembled WGS sequence"/>
</dbReference>
<evidence type="ECO:0000256" key="1">
    <source>
        <dbReference type="ARBA" id="ARBA00022630"/>
    </source>
</evidence>
<reference evidence="6" key="1">
    <citation type="submission" date="2022-05" db="EMBL/GenBank/DDBJ databases">
        <authorList>
            <person name="Tuo L."/>
        </authorList>
    </citation>
    <scope>NUCLEOTIDE SEQUENCE</scope>
    <source>
        <strain evidence="6">BSK12Z-4</strain>
    </source>
</reference>
<evidence type="ECO:0000259" key="5">
    <source>
        <dbReference type="Pfam" id="PF00296"/>
    </source>
</evidence>
<name>A0A9X2D5Q4_9ACTN</name>
<proteinExistence type="predicted"/>
<gene>
    <name evidence="6" type="ORF">M8330_04465</name>
</gene>
<dbReference type="InterPro" id="IPR019952">
    <property type="entry name" value="F420_OxRdatse_Rv1855c_pred"/>
</dbReference>
<organism evidence="6 7">
    <name type="scientific">Nocardioides bruguierae</name>
    <dbReference type="NCBI Taxonomy" id="2945102"/>
    <lineage>
        <taxon>Bacteria</taxon>
        <taxon>Bacillati</taxon>
        <taxon>Actinomycetota</taxon>
        <taxon>Actinomycetes</taxon>
        <taxon>Propionibacteriales</taxon>
        <taxon>Nocardioidaceae</taxon>
        <taxon>Nocardioides</taxon>
    </lineage>
</organism>
<keyword evidence="7" id="KW-1185">Reference proteome</keyword>
<evidence type="ECO:0000313" key="6">
    <source>
        <dbReference type="EMBL" id="MCM0619550.1"/>
    </source>
</evidence>
<dbReference type="InterPro" id="IPR050172">
    <property type="entry name" value="SsuD_RutA_monooxygenase"/>
</dbReference>
<protein>
    <submittedName>
        <fullName evidence="6">LLM class F420-dependent oxidoreductase</fullName>
    </submittedName>
</protein>
<keyword evidence="1" id="KW-0285">Flavoprotein</keyword>
<dbReference type="SUPFAM" id="SSF51679">
    <property type="entry name" value="Bacterial luciferase-like"/>
    <property type="match status" value="1"/>
</dbReference>
<dbReference type="GO" id="GO:0046306">
    <property type="term" value="P:alkanesulfonate catabolic process"/>
    <property type="evidence" value="ECO:0007669"/>
    <property type="project" value="TreeGrafter"/>
</dbReference>
<dbReference type="GO" id="GO:0008726">
    <property type="term" value="F:alkanesulfonate monooxygenase activity"/>
    <property type="evidence" value="ECO:0007669"/>
    <property type="project" value="TreeGrafter"/>
</dbReference>
<keyword evidence="4" id="KW-0503">Monooxygenase</keyword>
<dbReference type="InterPro" id="IPR036661">
    <property type="entry name" value="Luciferase-like_sf"/>
</dbReference>
<dbReference type="EMBL" id="JAMOIL010000003">
    <property type="protein sequence ID" value="MCM0619550.1"/>
    <property type="molecule type" value="Genomic_DNA"/>
</dbReference>
<dbReference type="InterPro" id="IPR011251">
    <property type="entry name" value="Luciferase-like_dom"/>
</dbReference>
<comment type="caution">
    <text evidence="6">The sequence shown here is derived from an EMBL/GenBank/DDBJ whole genome shotgun (WGS) entry which is preliminary data.</text>
</comment>
<accession>A0A9X2D5Q4</accession>
<evidence type="ECO:0000313" key="7">
    <source>
        <dbReference type="Proteomes" id="UP001139485"/>
    </source>
</evidence>